<accession>A0ABR8ALE3</accession>
<dbReference type="PANTHER" id="PTHR42957">
    <property type="entry name" value="HELICASE MJ1565-RELATED"/>
    <property type="match status" value="1"/>
</dbReference>
<proteinExistence type="predicted"/>
<dbReference type="InterPro" id="IPR018538">
    <property type="entry name" value="HerA_barrel_dom"/>
</dbReference>
<name>A0ABR8ALE3_9CYAN</name>
<dbReference type="SUPFAM" id="SSF52540">
    <property type="entry name" value="P-loop containing nucleoside triphosphate hydrolases"/>
    <property type="match status" value="1"/>
</dbReference>
<reference evidence="3 4" key="1">
    <citation type="journal article" date="2020" name="ISME J.">
        <title>Comparative genomics reveals insights into cyanobacterial evolution and habitat adaptation.</title>
        <authorList>
            <person name="Chen M.Y."/>
            <person name="Teng W.K."/>
            <person name="Zhao L."/>
            <person name="Hu C.X."/>
            <person name="Zhou Y.K."/>
            <person name="Han B.P."/>
            <person name="Song L.R."/>
            <person name="Shu W.S."/>
        </authorList>
    </citation>
    <scope>NUCLEOTIDE SEQUENCE [LARGE SCALE GENOMIC DNA]</scope>
    <source>
        <strain evidence="3 4">FACHB-288</strain>
    </source>
</reference>
<sequence length="577" mass="64212">MNSGQPLGSVTQGSLTGGLEVRLHPDISVEDMRVGKFLVVQGMRSRFFCMLTDVALGTANARIIADPPHWEDTFLREVLAGSGTYGTINLAPMLMFTPEEVAESFSPTNGKSANPFASSMTGLASFQPQTSTTMELLPVKTIPSHFSQVYEASEEDFRRVFGWEDDTQRKNFSIGKPLDMDVPVCIDLDRFVERSNGVFGKSGTGKSFLTRLVLAGIVRKNAAVNLIFDMHSEYGWQAVCEGKQYSTVKGLKQLFPGKVEVYTLDPESTKRRGVRDAQELYLSYEQIEVEDVKLCSRDLGLSDAALDNANILYAEYGKAWILQLLNMTNEEIKLFCEEKRGHQGSIMSLQRKLLRLDNLKYMRAACPQNYINQILRSLEAGKHVVVEFGSQSDMLSYMLVTNMITRRIHGHYVSKAERFLHSGNVSDRPTQLVITIEEAHRFLDPAIVQSTIFGTIAREMRKYFVTLLVVDQRPSGIDNEVMSQIGTRITALLNDEKDIDAIFTGVSGAGSLRSVLAKLDSKQQALILGHAVPMPVVVRTRPYDATFYAEIGDPAWEEKPDAELFAAAELAKADLGF</sequence>
<evidence type="ECO:0000313" key="4">
    <source>
        <dbReference type="Proteomes" id="UP000658514"/>
    </source>
</evidence>
<organism evidence="3 4">
    <name type="scientific">Calothrix parietina FACHB-288</name>
    <dbReference type="NCBI Taxonomy" id="2692896"/>
    <lineage>
        <taxon>Bacteria</taxon>
        <taxon>Bacillati</taxon>
        <taxon>Cyanobacteriota</taxon>
        <taxon>Cyanophyceae</taxon>
        <taxon>Nostocales</taxon>
        <taxon>Calotrichaceae</taxon>
        <taxon>Calothrix</taxon>
    </lineage>
</organism>
<evidence type="ECO:0000313" key="3">
    <source>
        <dbReference type="EMBL" id="MBD2200900.1"/>
    </source>
</evidence>
<gene>
    <name evidence="3" type="ORF">H6G24_36590</name>
</gene>
<feature type="domain" description="Helicase HerA central" evidence="1">
    <location>
        <begin position="173"/>
        <end position="408"/>
    </location>
</feature>
<keyword evidence="3" id="KW-0547">Nucleotide-binding</keyword>
<evidence type="ECO:0000259" key="2">
    <source>
        <dbReference type="Pfam" id="PF09378"/>
    </source>
</evidence>
<comment type="caution">
    <text evidence="3">The sequence shown here is derived from an EMBL/GenBank/DDBJ whole genome shotgun (WGS) entry which is preliminary data.</text>
</comment>
<dbReference type="PANTHER" id="PTHR42957:SF1">
    <property type="entry name" value="HELICASE MJ1565-RELATED"/>
    <property type="match status" value="1"/>
</dbReference>
<feature type="domain" description="Helicase HerA barrel" evidence="2">
    <location>
        <begin position="8"/>
        <end position="93"/>
    </location>
</feature>
<dbReference type="GO" id="GO:0005524">
    <property type="term" value="F:ATP binding"/>
    <property type="evidence" value="ECO:0007669"/>
    <property type="project" value="UniProtKB-KW"/>
</dbReference>
<dbReference type="Pfam" id="PF09378">
    <property type="entry name" value="HAS-barrel"/>
    <property type="match status" value="1"/>
</dbReference>
<dbReference type="Proteomes" id="UP000658514">
    <property type="component" value="Unassembled WGS sequence"/>
</dbReference>
<dbReference type="Pfam" id="PF01935">
    <property type="entry name" value="DUF87"/>
    <property type="match status" value="1"/>
</dbReference>
<dbReference type="InterPro" id="IPR008571">
    <property type="entry name" value="HerA-like"/>
</dbReference>
<dbReference type="EMBL" id="JACJQH010000129">
    <property type="protein sequence ID" value="MBD2200900.1"/>
    <property type="molecule type" value="Genomic_DNA"/>
</dbReference>
<keyword evidence="4" id="KW-1185">Reference proteome</keyword>
<dbReference type="InterPro" id="IPR027417">
    <property type="entry name" value="P-loop_NTPase"/>
</dbReference>
<dbReference type="InterPro" id="IPR002789">
    <property type="entry name" value="HerA_central"/>
</dbReference>
<protein>
    <submittedName>
        <fullName evidence="3">ATP-binding protein</fullName>
    </submittedName>
</protein>
<keyword evidence="3" id="KW-0067">ATP-binding</keyword>
<dbReference type="Gene3D" id="3.40.50.300">
    <property type="entry name" value="P-loop containing nucleotide triphosphate hydrolases"/>
    <property type="match status" value="2"/>
</dbReference>
<evidence type="ECO:0000259" key="1">
    <source>
        <dbReference type="Pfam" id="PF01935"/>
    </source>
</evidence>
<dbReference type="RefSeq" id="WP_190552185.1">
    <property type="nucleotide sequence ID" value="NZ_CAWPNO010000034.1"/>
</dbReference>